<evidence type="ECO:0000256" key="2">
    <source>
        <dbReference type="RuleBase" id="RU004349"/>
    </source>
</evidence>
<organism evidence="4 5">
    <name type="scientific">Hibiscus syriacus</name>
    <name type="common">Rose of Sharon</name>
    <dbReference type="NCBI Taxonomy" id="106335"/>
    <lineage>
        <taxon>Eukaryota</taxon>
        <taxon>Viridiplantae</taxon>
        <taxon>Streptophyta</taxon>
        <taxon>Embryophyta</taxon>
        <taxon>Tracheophyta</taxon>
        <taxon>Spermatophyta</taxon>
        <taxon>Magnoliopsida</taxon>
        <taxon>eudicotyledons</taxon>
        <taxon>Gunneridae</taxon>
        <taxon>Pentapetalae</taxon>
        <taxon>rosids</taxon>
        <taxon>malvids</taxon>
        <taxon>Malvales</taxon>
        <taxon>Malvaceae</taxon>
        <taxon>Malvoideae</taxon>
        <taxon>Hibiscus</taxon>
    </lineage>
</organism>
<dbReference type="Pfam" id="PF00344">
    <property type="entry name" value="SecY"/>
    <property type="match status" value="1"/>
</dbReference>
<keyword evidence="5" id="KW-1185">Reference proteome</keyword>
<accession>A0A6A3BS38</accession>
<dbReference type="PANTHER" id="PTHR10906">
    <property type="entry name" value="SECY/SEC61-ALPHA FAMILY MEMBER"/>
    <property type="match status" value="1"/>
</dbReference>
<sequence length="464" mass="52510">MTSKEDKKHELSKKKAHSVCYECQRTAYAKYECHLLKKNRSSKKKAFVATWSDKDITGDENEEVANLFLMVIQEDSKGFCSAMVKPNVNKVVRLLALNSGSEIKPDRPYAEFWMGTHDLGPSFIADDNGESQGSSLIICVGILIGYTDTMYEMLTLLSGTAVSWWSYMLAVLGVFTVVTMWAVIVTEGCRKIKLQYYRFKLASAAREDTPITEVELYIPFNINPSGMQHVLTTTYLLAFPSIVASILGSPLWEHVKEISNPTTSVGAEPWVYYSIYAFFVFLFNIFDIANLPKEIAYYLNKMGAMIPNIKPGKATIEYLSKVGDGKEEYMDDDIDDILKEWVSYVVHPNLVHVFFANVILIHAQGNEGIIVGIELPNLDDIKEEEDEIEDPLVPLPQDEISMKTMYDYMVQNFRDIHAHMATIDHRLDSFGSSMDCRLDALENGIHLMCHHLMPLSPSSLPPEY</sequence>
<dbReference type="SUPFAM" id="SSF103491">
    <property type="entry name" value="Preprotein translocase SecY subunit"/>
    <property type="match status" value="1"/>
</dbReference>
<dbReference type="GO" id="GO:0009535">
    <property type="term" value="C:chloroplast thylakoid membrane"/>
    <property type="evidence" value="ECO:0007669"/>
    <property type="project" value="UniProtKB-SubCell"/>
</dbReference>
<comment type="subcellular location">
    <subcellularLocation>
        <location evidence="1">Plastid</location>
        <location evidence="1">Chloroplast thylakoid membrane</location>
        <topology evidence="1">Multi-pass membrane protein</topology>
    </subcellularLocation>
</comment>
<dbReference type="InterPro" id="IPR023201">
    <property type="entry name" value="SecY_dom_sf"/>
</dbReference>
<feature type="transmembrane region" description="Helical" evidence="3">
    <location>
        <begin position="230"/>
        <end position="250"/>
    </location>
</feature>
<evidence type="ECO:0000256" key="1">
    <source>
        <dbReference type="ARBA" id="ARBA00004454"/>
    </source>
</evidence>
<dbReference type="EMBL" id="VEPZ02000788">
    <property type="protein sequence ID" value="KAE8719434.1"/>
    <property type="molecule type" value="Genomic_DNA"/>
</dbReference>
<feature type="transmembrane region" description="Helical" evidence="3">
    <location>
        <begin position="164"/>
        <end position="185"/>
    </location>
</feature>
<comment type="similarity">
    <text evidence="2">Belongs to the SecY/SEC61-alpha family.</text>
</comment>
<evidence type="ECO:0000313" key="5">
    <source>
        <dbReference type="Proteomes" id="UP000436088"/>
    </source>
</evidence>
<evidence type="ECO:0000256" key="3">
    <source>
        <dbReference type="SAM" id="Phobius"/>
    </source>
</evidence>
<keyword evidence="3" id="KW-1133">Transmembrane helix</keyword>
<gene>
    <name evidence="4" type="ORF">F3Y22_tig00109957pilonHSYRG00026</name>
</gene>
<evidence type="ECO:0000313" key="4">
    <source>
        <dbReference type="EMBL" id="KAE8719434.1"/>
    </source>
</evidence>
<dbReference type="InterPro" id="IPR002208">
    <property type="entry name" value="SecY/SEC61-alpha"/>
</dbReference>
<feature type="transmembrane region" description="Helical" evidence="3">
    <location>
        <begin position="270"/>
        <end position="291"/>
    </location>
</feature>
<comment type="caution">
    <text evidence="4">The sequence shown here is derived from an EMBL/GenBank/DDBJ whole genome shotgun (WGS) entry which is preliminary data.</text>
</comment>
<dbReference type="Gene3D" id="1.10.3370.10">
    <property type="entry name" value="SecY subunit domain"/>
    <property type="match status" value="1"/>
</dbReference>
<keyword evidence="3" id="KW-0472">Membrane</keyword>
<proteinExistence type="inferred from homology"/>
<dbReference type="GO" id="GO:0015031">
    <property type="term" value="P:protein transport"/>
    <property type="evidence" value="ECO:0007669"/>
    <property type="project" value="InterPro"/>
</dbReference>
<keyword evidence="3" id="KW-0812">Transmembrane</keyword>
<reference evidence="4" key="1">
    <citation type="submission" date="2019-09" db="EMBL/GenBank/DDBJ databases">
        <title>Draft genome information of white flower Hibiscus syriacus.</title>
        <authorList>
            <person name="Kim Y.-M."/>
        </authorList>
    </citation>
    <scope>NUCLEOTIDE SEQUENCE [LARGE SCALE GENOMIC DNA]</scope>
    <source>
        <strain evidence="4">YM2019G1</strain>
    </source>
</reference>
<dbReference type="Proteomes" id="UP000436088">
    <property type="component" value="Unassembled WGS sequence"/>
</dbReference>
<dbReference type="AlphaFoldDB" id="A0A6A3BS38"/>
<protein>
    <submittedName>
        <fullName evidence="4">Preprotein translocase subunit SCY2</fullName>
    </submittedName>
</protein>
<name>A0A6A3BS38_HIBSY</name>